<name>A0ACB6V7D4_9ASCO</name>
<protein>
    <submittedName>
        <fullName evidence="1">Uncharacterized protein</fullName>
    </submittedName>
</protein>
<keyword evidence="2" id="KW-1185">Reference proteome</keyword>
<proteinExistence type="predicted"/>
<dbReference type="EMBL" id="QVQA01000022">
    <property type="protein sequence ID" value="KAF5100419.1"/>
    <property type="molecule type" value="Genomic_DNA"/>
</dbReference>
<sequence>MTTQNHKQIFIEDALSSSALRFGSFTLKSGRISPYFFNLGLFNTGAHLSHLATAYAETIFANREKLGSFDVLFGPAYKGISLAALTAAKLAELAAARSLPDADKWNKIEYAYNRKEKKDHGEGGVIVGSALAGKKVLIIDDVITAGTAIKEAFTIIENEKATVAGVLLALDRQETTVDNTKQSAVQIISKTFNVPVISIVDILDIIKFLDGKLSAEEIEKVKEYRQKYAPEDL</sequence>
<evidence type="ECO:0000313" key="2">
    <source>
        <dbReference type="Proteomes" id="UP000744676"/>
    </source>
</evidence>
<gene>
    <name evidence="1" type="ORF">D0Z00_001278</name>
</gene>
<dbReference type="Proteomes" id="UP000744676">
    <property type="component" value="Unassembled WGS sequence"/>
</dbReference>
<comment type="caution">
    <text evidence="1">The sequence shown here is derived from an EMBL/GenBank/DDBJ whole genome shotgun (WGS) entry which is preliminary data.</text>
</comment>
<evidence type="ECO:0000313" key="1">
    <source>
        <dbReference type="EMBL" id="KAF5100419.1"/>
    </source>
</evidence>
<organism evidence="1 2">
    <name type="scientific">Geotrichum galactomycetum</name>
    <dbReference type="NCBI Taxonomy" id="27317"/>
    <lineage>
        <taxon>Eukaryota</taxon>
        <taxon>Fungi</taxon>
        <taxon>Dikarya</taxon>
        <taxon>Ascomycota</taxon>
        <taxon>Saccharomycotina</taxon>
        <taxon>Dipodascomycetes</taxon>
        <taxon>Dipodascales</taxon>
        <taxon>Dipodascaceae</taxon>
        <taxon>Geotrichum</taxon>
    </lineage>
</organism>
<accession>A0ACB6V7D4</accession>
<reference evidence="1 2" key="1">
    <citation type="journal article" date="2020" name="Front. Microbiol.">
        <title>Phenotypic and Genetic Characterization of the Cheese Ripening Yeast Geotrichum candidum.</title>
        <authorList>
            <person name="Perkins V."/>
            <person name="Vignola S."/>
            <person name="Lessard M.H."/>
            <person name="Plante P.L."/>
            <person name="Corbeil J."/>
            <person name="Dugat-Bony E."/>
            <person name="Frenette M."/>
            <person name="Labrie S."/>
        </authorList>
    </citation>
    <scope>NUCLEOTIDE SEQUENCE [LARGE SCALE GENOMIC DNA]</scope>
    <source>
        <strain evidence="1 2">LMA-1147</strain>
    </source>
</reference>